<evidence type="ECO:0000313" key="1">
    <source>
        <dbReference type="EMBL" id="SDF38736.1"/>
    </source>
</evidence>
<organism evidence="1 2">
    <name type="scientific">Cellulophaga baltica</name>
    <dbReference type="NCBI Taxonomy" id="76594"/>
    <lineage>
        <taxon>Bacteria</taxon>
        <taxon>Pseudomonadati</taxon>
        <taxon>Bacteroidota</taxon>
        <taxon>Flavobacteriia</taxon>
        <taxon>Flavobacteriales</taxon>
        <taxon>Flavobacteriaceae</taxon>
        <taxon>Cellulophaga</taxon>
    </lineage>
</organism>
<name>A0A1G7KNM4_9FLAO</name>
<proteinExistence type="predicted"/>
<dbReference type="AlphaFoldDB" id="A0A1G7KNM4"/>
<reference evidence="2" key="1">
    <citation type="submission" date="2016-10" db="EMBL/GenBank/DDBJ databases">
        <authorList>
            <person name="Varghese N."/>
            <person name="Submissions S."/>
        </authorList>
    </citation>
    <scope>NUCLEOTIDE SEQUENCE [LARGE SCALE GENOMIC DNA]</scope>
    <source>
        <strain evidence="2">DSM 24729</strain>
    </source>
</reference>
<gene>
    <name evidence="1" type="ORF">SAMN04487992_11368</name>
</gene>
<dbReference type="Proteomes" id="UP000182114">
    <property type="component" value="Unassembled WGS sequence"/>
</dbReference>
<dbReference type="EMBL" id="FNBD01000013">
    <property type="protein sequence ID" value="SDF38736.1"/>
    <property type="molecule type" value="Genomic_DNA"/>
</dbReference>
<keyword evidence="2" id="KW-1185">Reference proteome</keyword>
<dbReference type="PROSITE" id="PS51257">
    <property type="entry name" value="PROKAR_LIPOPROTEIN"/>
    <property type="match status" value="1"/>
</dbReference>
<evidence type="ECO:0000313" key="2">
    <source>
        <dbReference type="Proteomes" id="UP000182114"/>
    </source>
</evidence>
<dbReference type="RefSeq" id="WP_029446971.1">
    <property type="nucleotide sequence ID" value="NZ_CANLPS010000001.1"/>
</dbReference>
<protein>
    <submittedName>
        <fullName evidence="1">Uncharacterized protein</fullName>
    </submittedName>
</protein>
<sequence>MKKIYLITSMILALAFTSCDDDDDNQEVQIIPAAGTIAGGPFTFCVDGVADMVSGITIDDSNAIGANSTWVITDDQGNILGLPPTLTDVEGVNFDDAGAGVCFIWYLRFEDGLVGAEVGMNTANLDGTFDLSNSIQVTRNKTNAGVLTGGPYEFTVDGTPDMVTGLSLDSSDASGSNSTYVITDADGNILGMPPTLEAVEGVDFDGAGAGVCLIWYLRYEDGLVGAEVGMNANDLDGCFSLSNSVTVTRLQGANAGTIAGGPYDFCIDGTADMVSGISLDSANTSGDNSTWVITDDQGNILGLPPTLDAVEGVDFDGAGAGVCLIWYLRYNGTITGAEVGMNANDLAGDYDLSNALTVTRSKTEAGVLSGGPYNFTIDGTSDFVSGITLDNTNVSGSLSTYVITDADGNILGMPPTLEAVEGVDFDGAGVGVCLIWYLRYEDGLTGAEVGMNANDLAGCFDLSNAITVNRTMP</sequence>
<accession>A0A1G7KNM4</accession>
<dbReference type="GeneID" id="78060883"/>